<protein>
    <submittedName>
        <fullName evidence="5">Mammalian cell entry protein</fullName>
    </submittedName>
</protein>
<dbReference type="Pfam" id="PF02470">
    <property type="entry name" value="MlaD"/>
    <property type="match status" value="1"/>
</dbReference>
<gene>
    <name evidence="5" type="ORF">AWC18_19375</name>
</gene>
<dbReference type="GO" id="GO:0005576">
    <property type="term" value="C:extracellular region"/>
    <property type="evidence" value="ECO:0007669"/>
    <property type="project" value="TreeGrafter"/>
</dbReference>
<dbReference type="InterPro" id="IPR005693">
    <property type="entry name" value="Mce"/>
</dbReference>
<dbReference type="PANTHER" id="PTHR33371:SF4">
    <property type="entry name" value="INTERMEMBRANE PHOSPHOLIPID TRANSPORT SYSTEM BINDING PROTEIN MLAD"/>
    <property type="match status" value="1"/>
</dbReference>
<dbReference type="NCBIfam" id="TIGR00996">
    <property type="entry name" value="Mtu_fam_mce"/>
    <property type="match status" value="1"/>
</dbReference>
<dbReference type="AlphaFoldDB" id="A0A1X1YXX5"/>
<feature type="region of interest" description="Disordered" evidence="1">
    <location>
        <begin position="390"/>
        <end position="430"/>
    </location>
</feature>
<feature type="compositionally biased region" description="Low complexity" evidence="1">
    <location>
        <begin position="413"/>
        <end position="422"/>
    </location>
</feature>
<dbReference type="Proteomes" id="UP000193108">
    <property type="component" value="Unassembled WGS sequence"/>
</dbReference>
<dbReference type="EMBL" id="LQPI01000080">
    <property type="protein sequence ID" value="ORW15920.1"/>
    <property type="molecule type" value="Genomic_DNA"/>
</dbReference>
<dbReference type="STRING" id="1782.AWC18_19375"/>
<feature type="transmembrane region" description="Helical" evidence="2">
    <location>
        <begin position="21"/>
        <end position="39"/>
    </location>
</feature>
<reference evidence="5 6" key="1">
    <citation type="submission" date="2016-01" db="EMBL/GenBank/DDBJ databases">
        <title>The new phylogeny of the genus Mycobacterium.</title>
        <authorList>
            <person name="Tarcisio F."/>
            <person name="Conor M."/>
            <person name="Antonella G."/>
            <person name="Elisabetta G."/>
            <person name="Giulia F.S."/>
            <person name="Sara T."/>
            <person name="Anna F."/>
            <person name="Clotilde B."/>
            <person name="Roberto B."/>
            <person name="Veronica D.S."/>
            <person name="Fabio R."/>
            <person name="Monica P."/>
            <person name="Olivier J."/>
            <person name="Enrico T."/>
            <person name="Nicola S."/>
        </authorList>
    </citation>
    <scope>NUCLEOTIDE SEQUENCE [LARGE SCALE GENOMIC DNA]</scope>
    <source>
        <strain evidence="5 6">DSM 44164</strain>
    </source>
</reference>
<keyword evidence="2" id="KW-0812">Transmembrane</keyword>
<evidence type="ECO:0000313" key="6">
    <source>
        <dbReference type="Proteomes" id="UP000193108"/>
    </source>
</evidence>
<dbReference type="RefSeq" id="WP_085139799.1">
    <property type="nucleotide sequence ID" value="NZ_LQPI01000080.1"/>
</dbReference>
<evidence type="ECO:0000256" key="2">
    <source>
        <dbReference type="SAM" id="Phobius"/>
    </source>
</evidence>
<comment type="caution">
    <text evidence="5">The sequence shown here is derived from an EMBL/GenBank/DDBJ whole genome shotgun (WGS) entry which is preliminary data.</text>
</comment>
<feature type="domain" description="Mce/MlaD" evidence="3">
    <location>
        <begin position="44"/>
        <end position="118"/>
    </location>
</feature>
<dbReference type="InterPro" id="IPR052336">
    <property type="entry name" value="MlaD_Phospholipid_Transporter"/>
</dbReference>
<keyword evidence="2" id="KW-1133">Transmembrane helix</keyword>
<feature type="domain" description="Mammalian cell entry C-terminal" evidence="4">
    <location>
        <begin position="125"/>
        <end position="300"/>
    </location>
</feature>
<evidence type="ECO:0000256" key="1">
    <source>
        <dbReference type="SAM" id="MobiDB-lite"/>
    </source>
</evidence>
<organism evidence="5 6">
    <name type="scientific">Mycolicibacter nonchromogenicus</name>
    <name type="common">Mycobacterium nonchromogenicum</name>
    <dbReference type="NCBI Taxonomy" id="1782"/>
    <lineage>
        <taxon>Bacteria</taxon>
        <taxon>Bacillati</taxon>
        <taxon>Actinomycetota</taxon>
        <taxon>Actinomycetes</taxon>
        <taxon>Mycobacteriales</taxon>
        <taxon>Mycobacteriaceae</taxon>
        <taxon>Mycolicibacter</taxon>
    </lineage>
</organism>
<accession>A0A1X1YXX5</accession>
<dbReference type="PANTHER" id="PTHR33371">
    <property type="entry name" value="INTERMEMBRANE PHOSPHOLIPID TRANSPORT SYSTEM BINDING PROTEIN MLAD-RELATED"/>
    <property type="match status" value="1"/>
</dbReference>
<proteinExistence type="predicted"/>
<name>A0A1X1YXX5_MYCNO</name>
<evidence type="ECO:0000259" key="4">
    <source>
        <dbReference type="Pfam" id="PF11887"/>
    </source>
</evidence>
<evidence type="ECO:0000259" key="3">
    <source>
        <dbReference type="Pfam" id="PF02470"/>
    </source>
</evidence>
<keyword evidence="2" id="KW-0472">Membrane</keyword>
<dbReference type="InterPro" id="IPR024516">
    <property type="entry name" value="Mce_C"/>
</dbReference>
<dbReference type="Pfam" id="PF11887">
    <property type="entry name" value="Mce4_CUP1"/>
    <property type="match status" value="1"/>
</dbReference>
<dbReference type="InterPro" id="IPR003399">
    <property type="entry name" value="Mce/MlaD"/>
</dbReference>
<keyword evidence="6" id="KW-1185">Reference proteome</keyword>
<sequence>MSTRFVAGANLPADRVRLLRLGTAAVLVSSLVLALFLVVGPPRKHTYTAYFANTNGLYTGDEVRILGVAVGTVERIEPLPDTAKVTFSVDAQYQVPADVRAAILSPSLVSARAIQLVPAYTGGPELANGASIGPDRTAVPVEWDDLREQLEKLTDSLQPSDAEGRSAVGAFVNTAAANLRGQGDTARETVIKLSQAMSALGDHSTDIFSTVRNMQLLVSALTSSSDLLASFNVNLADITSVLSNSPREFADAMTGLDAAVKDLRDFISENREGFGTTVDHLTAITSALDESRGDLKQILHIAPSVFQNFVNIYQPAQGAITGVMALGNFANTVQFICSGIEALARANSLQASKLCVQYLAPIIKNRQYNFLPIGGNPFVGTAARPNEITYSEDRLRPDAAQQPAERTRQPVDPELGLPGLLLPAPPEGTS</sequence>
<evidence type="ECO:0000313" key="5">
    <source>
        <dbReference type="EMBL" id="ORW15920.1"/>
    </source>
</evidence>